<protein>
    <submittedName>
        <fullName evidence="4">Uncharacterized protein</fullName>
    </submittedName>
</protein>
<accession>A0A5S6Q3W7</accession>
<name>A0A5S6Q3W7_TRIMR</name>
<reference evidence="4" key="1">
    <citation type="submission" date="2019-12" db="UniProtKB">
        <authorList>
            <consortium name="WormBaseParasite"/>
        </authorList>
    </citation>
    <scope>IDENTIFICATION</scope>
</reference>
<evidence type="ECO:0000256" key="1">
    <source>
        <dbReference type="SAM" id="MobiDB-lite"/>
    </source>
</evidence>
<feature type="chain" id="PRO_5024457739" evidence="2">
    <location>
        <begin position="18"/>
        <end position="271"/>
    </location>
</feature>
<dbReference type="WBParaSite" id="TMUE_0000001935.1">
    <property type="protein sequence ID" value="TMUE_0000001935.1"/>
    <property type="gene ID" value="WBGene00297800"/>
</dbReference>
<feature type="region of interest" description="Disordered" evidence="1">
    <location>
        <begin position="206"/>
        <end position="271"/>
    </location>
</feature>
<dbReference type="AlphaFoldDB" id="A0A5S6Q3W7"/>
<sequence>MKLAFILLITYLTCALGKKKEEETMRRIKLILKPSDADKRVRDELRSRINKAEETCREEKCNTEWSSLVKGTEQDTFGELVREYDKCMDKCRMQPKVYKRMRHVSFDDSEDSTGKAAKHEEPTVQTGACNAESDVAKVKPAFSDSKPRISAGRAIPSVCPSQAVGSPASPICARARGHLGVKPGLEPSLAKGLVYKAGESYSPARGTLGSRLPMSTGCRQESRSRVFQQTGPKESAPSPTKATDRLMQAKCAKVEERHTKKRYSNGSGMVA</sequence>
<evidence type="ECO:0000256" key="2">
    <source>
        <dbReference type="SAM" id="SignalP"/>
    </source>
</evidence>
<organism evidence="3 4">
    <name type="scientific">Trichuris muris</name>
    <name type="common">Mouse whipworm</name>
    <dbReference type="NCBI Taxonomy" id="70415"/>
    <lineage>
        <taxon>Eukaryota</taxon>
        <taxon>Metazoa</taxon>
        <taxon>Ecdysozoa</taxon>
        <taxon>Nematoda</taxon>
        <taxon>Enoplea</taxon>
        <taxon>Dorylaimia</taxon>
        <taxon>Trichinellida</taxon>
        <taxon>Trichuridae</taxon>
        <taxon>Trichuris</taxon>
    </lineage>
</organism>
<dbReference type="Proteomes" id="UP000046395">
    <property type="component" value="Unassembled WGS sequence"/>
</dbReference>
<feature type="compositionally biased region" description="Polar residues" evidence="1">
    <location>
        <begin position="225"/>
        <end position="241"/>
    </location>
</feature>
<keyword evidence="2" id="KW-0732">Signal</keyword>
<proteinExistence type="predicted"/>
<feature type="signal peptide" evidence="2">
    <location>
        <begin position="1"/>
        <end position="17"/>
    </location>
</feature>
<evidence type="ECO:0000313" key="4">
    <source>
        <dbReference type="WBParaSite" id="TMUE_0000001935.1"/>
    </source>
</evidence>
<keyword evidence="3" id="KW-1185">Reference proteome</keyword>
<evidence type="ECO:0000313" key="3">
    <source>
        <dbReference type="Proteomes" id="UP000046395"/>
    </source>
</evidence>